<dbReference type="Proteomes" id="UP000277580">
    <property type="component" value="Unassembled WGS sequence"/>
</dbReference>
<dbReference type="InParanoid" id="A0A3N4KB70"/>
<feature type="region of interest" description="Disordered" evidence="1">
    <location>
        <begin position="73"/>
        <end position="95"/>
    </location>
</feature>
<feature type="signal peptide" evidence="2">
    <location>
        <begin position="1"/>
        <end position="22"/>
    </location>
</feature>
<sequence>MWPVAAMAIALWLFLAGGLTLCLSPGPEVCSFPLYSSTTRPSGQAHLSRNSTDFKASLFLCSLWHADLRKGNEEKAHRPTLPRTLSLPGVSDGGR</sequence>
<feature type="chain" id="PRO_5017997372" evidence="2">
    <location>
        <begin position="23"/>
        <end position="95"/>
    </location>
</feature>
<evidence type="ECO:0000256" key="2">
    <source>
        <dbReference type="SAM" id="SignalP"/>
    </source>
</evidence>
<keyword evidence="2" id="KW-0732">Signal</keyword>
<name>A0A3N4KB70_9PEZI</name>
<proteinExistence type="predicted"/>
<evidence type="ECO:0000313" key="4">
    <source>
        <dbReference type="Proteomes" id="UP000277580"/>
    </source>
</evidence>
<reference evidence="3 4" key="1">
    <citation type="journal article" date="2018" name="Nat. Ecol. Evol.">
        <title>Pezizomycetes genomes reveal the molecular basis of ectomycorrhizal truffle lifestyle.</title>
        <authorList>
            <person name="Murat C."/>
            <person name="Payen T."/>
            <person name="Noel B."/>
            <person name="Kuo A."/>
            <person name="Morin E."/>
            <person name="Chen J."/>
            <person name="Kohler A."/>
            <person name="Krizsan K."/>
            <person name="Balestrini R."/>
            <person name="Da Silva C."/>
            <person name="Montanini B."/>
            <person name="Hainaut M."/>
            <person name="Levati E."/>
            <person name="Barry K.W."/>
            <person name="Belfiori B."/>
            <person name="Cichocki N."/>
            <person name="Clum A."/>
            <person name="Dockter R.B."/>
            <person name="Fauchery L."/>
            <person name="Guy J."/>
            <person name="Iotti M."/>
            <person name="Le Tacon F."/>
            <person name="Lindquist E.A."/>
            <person name="Lipzen A."/>
            <person name="Malagnac F."/>
            <person name="Mello A."/>
            <person name="Molinier V."/>
            <person name="Miyauchi S."/>
            <person name="Poulain J."/>
            <person name="Riccioni C."/>
            <person name="Rubini A."/>
            <person name="Sitrit Y."/>
            <person name="Splivallo R."/>
            <person name="Traeger S."/>
            <person name="Wang M."/>
            <person name="Zifcakova L."/>
            <person name="Wipf D."/>
            <person name="Zambonelli A."/>
            <person name="Paolocci F."/>
            <person name="Nowrousian M."/>
            <person name="Ottonello S."/>
            <person name="Baldrian P."/>
            <person name="Spatafora J.W."/>
            <person name="Henrissat B."/>
            <person name="Nagy L.G."/>
            <person name="Aury J.M."/>
            <person name="Wincker P."/>
            <person name="Grigoriev I.V."/>
            <person name="Bonfante P."/>
            <person name="Martin F.M."/>
        </authorList>
    </citation>
    <scope>NUCLEOTIDE SEQUENCE [LARGE SCALE GENOMIC DNA]</scope>
    <source>
        <strain evidence="3 4">CCBAS932</strain>
    </source>
</reference>
<protein>
    <submittedName>
        <fullName evidence="3">Uncharacterized protein</fullName>
    </submittedName>
</protein>
<dbReference type="AlphaFoldDB" id="A0A3N4KB70"/>
<accession>A0A3N4KB70</accession>
<gene>
    <name evidence="3" type="ORF">P167DRAFT_99248</name>
</gene>
<keyword evidence="4" id="KW-1185">Reference proteome</keyword>
<dbReference type="EMBL" id="ML119274">
    <property type="protein sequence ID" value="RPB06582.1"/>
    <property type="molecule type" value="Genomic_DNA"/>
</dbReference>
<evidence type="ECO:0000256" key="1">
    <source>
        <dbReference type="SAM" id="MobiDB-lite"/>
    </source>
</evidence>
<evidence type="ECO:0000313" key="3">
    <source>
        <dbReference type="EMBL" id="RPB06582.1"/>
    </source>
</evidence>
<organism evidence="3 4">
    <name type="scientific">Morchella conica CCBAS932</name>
    <dbReference type="NCBI Taxonomy" id="1392247"/>
    <lineage>
        <taxon>Eukaryota</taxon>
        <taxon>Fungi</taxon>
        <taxon>Dikarya</taxon>
        <taxon>Ascomycota</taxon>
        <taxon>Pezizomycotina</taxon>
        <taxon>Pezizomycetes</taxon>
        <taxon>Pezizales</taxon>
        <taxon>Morchellaceae</taxon>
        <taxon>Morchella</taxon>
    </lineage>
</organism>